<dbReference type="Pfam" id="PF05048">
    <property type="entry name" value="NosD"/>
    <property type="match status" value="1"/>
</dbReference>
<dbReference type="NCBIfam" id="TIGR03804">
    <property type="entry name" value="para_beta_helix"/>
    <property type="match status" value="1"/>
</dbReference>
<dbReference type="InterPro" id="IPR013783">
    <property type="entry name" value="Ig-like_fold"/>
</dbReference>
<dbReference type="GO" id="GO:0003993">
    <property type="term" value="F:acid phosphatase activity"/>
    <property type="evidence" value="ECO:0007669"/>
    <property type="project" value="InterPro"/>
</dbReference>
<proteinExistence type="predicted"/>
<dbReference type="InterPro" id="IPR003961">
    <property type="entry name" value="FN3_dom"/>
</dbReference>
<gene>
    <name evidence="2" type="ORF">IDNIJKHG_00015</name>
</gene>
<dbReference type="Gene3D" id="2.60.40.380">
    <property type="entry name" value="Purple acid phosphatase-like, N-terminal"/>
    <property type="match status" value="1"/>
</dbReference>
<dbReference type="GO" id="GO:0046872">
    <property type="term" value="F:metal ion binding"/>
    <property type="evidence" value="ECO:0007669"/>
    <property type="project" value="InterPro"/>
</dbReference>
<dbReference type="InterPro" id="IPR011050">
    <property type="entry name" value="Pectin_lyase_fold/virulence"/>
</dbReference>
<reference evidence="2" key="1">
    <citation type="submission" date="2020-06" db="EMBL/GenBank/DDBJ databases">
        <title>Unique genomic features of the anaerobic methanotrophic archaea.</title>
        <authorList>
            <person name="Chadwick G.L."/>
            <person name="Skennerton C.T."/>
            <person name="Laso-Perez R."/>
            <person name="Leu A.O."/>
            <person name="Speth D.R."/>
            <person name="Yu H."/>
            <person name="Morgan-Lang C."/>
            <person name="Hatzenpichler R."/>
            <person name="Goudeau D."/>
            <person name="Malmstrom R."/>
            <person name="Brazelton W.J."/>
            <person name="Woyke T."/>
            <person name="Hallam S.J."/>
            <person name="Tyson G.W."/>
            <person name="Wegener G."/>
            <person name="Boetius A."/>
            <person name="Orphan V."/>
        </authorList>
    </citation>
    <scope>NUCLEOTIDE SEQUENCE</scope>
</reference>
<dbReference type="Pfam" id="PF16656">
    <property type="entry name" value="Pur_ac_phosph_N"/>
    <property type="match status" value="1"/>
</dbReference>
<protein>
    <recommendedName>
        <fullName evidence="1">Fibronectin type-III domain-containing protein</fullName>
    </recommendedName>
</protein>
<organism evidence="2">
    <name type="scientific">Candidatus Methanophaga sp. ANME-1 ERB7</name>
    <dbReference type="NCBI Taxonomy" id="2759913"/>
    <lineage>
        <taxon>Archaea</taxon>
        <taxon>Methanobacteriati</taxon>
        <taxon>Methanobacteriota</taxon>
        <taxon>Stenosarchaea group</taxon>
        <taxon>Methanomicrobia</taxon>
        <taxon>Candidatus Methanophagales</taxon>
        <taxon>Candidatus Methanophagaceae</taxon>
        <taxon>Candidatus Methanophaga</taxon>
    </lineage>
</organism>
<feature type="domain" description="Fibronectin type-III" evidence="1">
    <location>
        <begin position="245"/>
        <end position="332"/>
    </location>
</feature>
<dbReference type="EMBL" id="MT631659">
    <property type="protein sequence ID" value="QNO56557.1"/>
    <property type="molecule type" value="Genomic_DNA"/>
</dbReference>
<dbReference type="InterPro" id="IPR015914">
    <property type="entry name" value="PAPs_N"/>
</dbReference>
<evidence type="ECO:0000313" key="2">
    <source>
        <dbReference type="EMBL" id="QNO56557.1"/>
    </source>
</evidence>
<dbReference type="SMART" id="SM00060">
    <property type="entry name" value="FN3"/>
    <property type="match status" value="3"/>
</dbReference>
<feature type="domain" description="Fibronectin type-III" evidence="1">
    <location>
        <begin position="336"/>
        <end position="423"/>
    </location>
</feature>
<dbReference type="SUPFAM" id="SSF51126">
    <property type="entry name" value="Pectin lyase-like"/>
    <property type="match status" value="1"/>
</dbReference>
<evidence type="ECO:0000259" key="1">
    <source>
        <dbReference type="PROSITE" id="PS50853"/>
    </source>
</evidence>
<dbReference type="PROSITE" id="PS50853">
    <property type="entry name" value="FN3"/>
    <property type="match status" value="3"/>
</dbReference>
<name>A0A7G9Z8H3_9EURY</name>
<feature type="domain" description="Fibronectin type-III" evidence="1">
    <location>
        <begin position="429"/>
        <end position="520"/>
    </location>
</feature>
<dbReference type="SUPFAM" id="SSF49363">
    <property type="entry name" value="Purple acid phosphatase, N-terminal domain"/>
    <property type="match status" value="1"/>
</dbReference>
<accession>A0A7G9Z8H3</accession>
<dbReference type="InterPro" id="IPR022441">
    <property type="entry name" value="Para_beta_helix_rpt-2"/>
</dbReference>
<dbReference type="InterPro" id="IPR007742">
    <property type="entry name" value="NosD_dom"/>
</dbReference>
<dbReference type="InterPro" id="IPR008963">
    <property type="entry name" value="Purple_acid_Pase-like_N"/>
</dbReference>
<dbReference type="Gene3D" id="2.60.40.10">
    <property type="entry name" value="Immunoglobulins"/>
    <property type="match status" value="2"/>
</dbReference>
<dbReference type="CDD" id="cd00063">
    <property type="entry name" value="FN3"/>
    <property type="match status" value="1"/>
</dbReference>
<sequence length="626" mass="67586">MTVSDDKILTLEPGVVVKFNSSAYMDVIGTLNASGTASDKIVFTSLKDDSFGGDTNNDGSATTPAPGDWGYIKLNGVYYYYEGKGIFDHCIIRYGGSTTYYPANVYSYYTDSFSFNNSVCEYSERNGIDIHFSNGGNIIGNTITNNNQSGIYLSGSNSNLIYNNYFNNTNNAYDNGNNRWNTTKTAGTNIIGGLYLGGNYWSNYTGKDQDGDGLGDTLTPHNSSGGIQTGGDYLPLTLVGPDTTPPASITNLQNVTGQTWINWSWTNPPDADFNYTMVYLDGVLVTNTSKPCYNATGLAPDTNYEIGTHTVDKVGNMNTTWVNQTTKTLHGPDTTPPASITNLQNVTGQTWINWSWTNPPDADFNYTMVYLDGVLETNTSNPCYNATGLSPDTNYEIGTHTVDQVGNINTTWVNQTTKTLPGPDTTPPVITNVTATNITMNSATISWDTDEPSDSFVKYGTESGNYVSTAYDAADVTTHRIALTGLSANTTYYYVVNSTDASGNSNESLEHNFSTLTPPTVIPANIVIKPETLNLNSTGVFTAFITLPEGYNIIDIDISTVICEGALAVKGMVADDKKYIAKFDREDLVDVEPGDSVTIAVTGTLYAKTPFAGNDTITVIAEGKND</sequence>
<dbReference type="AlphaFoldDB" id="A0A7G9Z8H3"/>